<keyword evidence="1" id="KW-0472">Membrane</keyword>
<keyword evidence="1" id="KW-0812">Transmembrane</keyword>
<keyword evidence="1" id="KW-1133">Transmembrane helix</keyword>
<dbReference type="SUPFAM" id="SSF82171">
    <property type="entry name" value="DPP6 N-terminal domain-like"/>
    <property type="match status" value="1"/>
</dbReference>
<proteinExistence type="predicted"/>
<feature type="transmembrane region" description="Helical" evidence="1">
    <location>
        <begin position="12"/>
        <end position="33"/>
    </location>
</feature>
<comment type="caution">
    <text evidence="2">The sequence shown here is derived from an EMBL/GenBank/DDBJ whole genome shotgun (WGS) entry which is preliminary data.</text>
</comment>
<organism evidence="2">
    <name type="scientific">marine sediment metagenome</name>
    <dbReference type="NCBI Taxonomy" id="412755"/>
    <lineage>
        <taxon>unclassified sequences</taxon>
        <taxon>metagenomes</taxon>
        <taxon>ecological metagenomes</taxon>
    </lineage>
</organism>
<name>X1U6Q1_9ZZZZ</name>
<feature type="non-terminal residue" evidence="2">
    <location>
        <position position="242"/>
    </location>
</feature>
<dbReference type="InterPro" id="IPR011042">
    <property type="entry name" value="6-blade_b-propeller_TolB-like"/>
</dbReference>
<accession>X1U6Q1</accession>
<protein>
    <submittedName>
        <fullName evidence="2">Uncharacterized protein</fullName>
    </submittedName>
</protein>
<reference evidence="2" key="1">
    <citation type="journal article" date="2014" name="Front. Microbiol.">
        <title>High frequency of phylogenetically diverse reductive dehalogenase-homologous genes in deep subseafloor sedimentary metagenomes.</title>
        <authorList>
            <person name="Kawai M."/>
            <person name="Futagami T."/>
            <person name="Toyoda A."/>
            <person name="Takaki Y."/>
            <person name="Nishi S."/>
            <person name="Hori S."/>
            <person name="Arai W."/>
            <person name="Tsubouchi T."/>
            <person name="Morono Y."/>
            <person name="Uchiyama I."/>
            <person name="Ito T."/>
            <person name="Fujiyama A."/>
            <person name="Inagaki F."/>
            <person name="Takami H."/>
        </authorList>
    </citation>
    <scope>NUCLEOTIDE SEQUENCE</scope>
    <source>
        <strain evidence="2">Expedition CK06-06</strain>
    </source>
</reference>
<gene>
    <name evidence="2" type="ORF">S12H4_51335</name>
</gene>
<evidence type="ECO:0000256" key="1">
    <source>
        <dbReference type="SAM" id="Phobius"/>
    </source>
</evidence>
<dbReference type="SUPFAM" id="SSF48452">
    <property type="entry name" value="TPR-like"/>
    <property type="match status" value="1"/>
</dbReference>
<feature type="non-terminal residue" evidence="2">
    <location>
        <position position="1"/>
    </location>
</feature>
<dbReference type="InterPro" id="IPR011990">
    <property type="entry name" value="TPR-like_helical_dom_sf"/>
</dbReference>
<evidence type="ECO:0000313" key="2">
    <source>
        <dbReference type="EMBL" id="GAJ13174.1"/>
    </source>
</evidence>
<dbReference type="Gene3D" id="1.25.40.10">
    <property type="entry name" value="Tetratricopeptide repeat domain"/>
    <property type="match status" value="1"/>
</dbReference>
<dbReference type="EMBL" id="BARW01032432">
    <property type="protein sequence ID" value="GAJ13174.1"/>
    <property type="molecule type" value="Genomic_DNA"/>
</dbReference>
<sequence length="242" mass="26834">VDSLNPVPIHKVLPVIIKPFFILLLSIAALFFITNTSLSQQTAEQLFEKALYLEEATGELDQAIDLFQQILEEFPDNREVAAKSLLHLGICYEKQGLKQARGTYQDVINKYPDRQGEVALAKDRLNRLVSLQVIPPKPTFTKIRIPTKITWNARLSPDGQKLNLASDGELWSIPLSGKLGTEFPGVPVKLNTGDVPVENSGLAWSGDGKWIAFNDNEYITNKEMEGIQEIHIVSAEGGEPKG</sequence>
<dbReference type="AlphaFoldDB" id="X1U6Q1"/>
<dbReference type="Pfam" id="PF13174">
    <property type="entry name" value="TPR_6"/>
    <property type="match status" value="2"/>
</dbReference>
<dbReference type="InterPro" id="IPR019734">
    <property type="entry name" value="TPR_rpt"/>
</dbReference>
<dbReference type="Gene3D" id="2.120.10.30">
    <property type="entry name" value="TolB, C-terminal domain"/>
    <property type="match status" value="1"/>
</dbReference>